<dbReference type="PANTHER" id="PTHR32322">
    <property type="entry name" value="INNER MEMBRANE TRANSPORTER"/>
    <property type="match status" value="1"/>
</dbReference>
<comment type="caution">
    <text evidence="8">The sequence shown here is derived from an EMBL/GenBank/DDBJ whole genome shotgun (WGS) entry which is preliminary data.</text>
</comment>
<keyword evidence="5 6" id="KW-0472">Membrane</keyword>
<dbReference type="InterPro" id="IPR050638">
    <property type="entry name" value="AA-Vitamin_Transporters"/>
</dbReference>
<dbReference type="SUPFAM" id="SSF103481">
    <property type="entry name" value="Multidrug resistance efflux transporter EmrE"/>
    <property type="match status" value="2"/>
</dbReference>
<dbReference type="EMBL" id="JAAGRN010000005">
    <property type="protein sequence ID" value="NDY83364.1"/>
    <property type="molecule type" value="Genomic_DNA"/>
</dbReference>
<evidence type="ECO:0000259" key="7">
    <source>
        <dbReference type="Pfam" id="PF00892"/>
    </source>
</evidence>
<accession>A0A6B2R165</accession>
<dbReference type="AlphaFoldDB" id="A0A6B2R165"/>
<dbReference type="Gene3D" id="1.10.3730.20">
    <property type="match status" value="1"/>
</dbReference>
<feature type="transmembrane region" description="Helical" evidence="6">
    <location>
        <begin position="65"/>
        <end position="85"/>
    </location>
</feature>
<protein>
    <submittedName>
        <fullName evidence="8">DMT family transporter</fullName>
    </submittedName>
</protein>
<dbReference type="PANTHER" id="PTHR32322:SF2">
    <property type="entry name" value="EAMA DOMAIN-CONTAINING PROTEIN"/>
    <property type="match status" value="1"/>
</dbReference>
<feature type="transmembrane region" description="Helical" evidence="6">
    <location>
        <begin position="91"/>
        <end position="109"/>
    </location>
</feature>
<keyword evidence="3 6" id="KW-0812">Transmembrane</keyword>
<sequence length="298" mass="32781">MKTSNWFAPIFIVLWSTGFIIARYGMPYSEPMTFLFIRFSGVVICLIPVLLWLKPVWPSGKQGMHIVVAGALIQFGYLGGVWAAVKLGMPAGLAALIVGLQPILTALLASTVSERVTSRQWLGLALGLAGVALVLFAKIHLEGITFASVCFAFAGMFSITFGTLYQKRFCPSFDLRTGSVIQFSISAFLCLIAMMMFETREIQWTMPMIGALLWGIIPISLGAMSLWFILLQRGDATKVSSVMYLTPPTTALMAWLLFDEKLTTSIILGTLITMVGVLIVNQTSFKGWFKTRDNNAHN</sequence>
<evidence type="ECO:0000256" key="4">
    <source>
        <dbReference type="ARBA" id="ARBA00022989"/>
    </source>
</evidence>
<name>A0A6B2R165_9BURK</name>
<feature type="transmembrane region" description="Helical" evidence="6">
    <location>
        <begin position="7"/>
        <end position="26"/>
    </location>
</feature>
<evidence type="ECO:0000313" key="8">
    <source>
        <dbReference type="EMBL" id="NDY83364.1"/>
    </source>
</evidence>
<feature type="transmembrane region" description="Helical" evidence="6">
    <location>
        <begin position="209"/>
        <end position="230"/>
    </location>
</feature>
<proteinExistence type="inferred from homology"/>
<keyword evidence="4 6" id="KW-1133">Transmembrane helix</keyword>
<dbReference type="GO" id="GO:0016020">
    <property type="term" value="C:membrane"/>
    <property type="evidence" value="ECO:0007669"/>
    <property type="project" value="UniProtKB-SubCell"/>
</dbReference>
<comment type="subcellular location">
    <subcellularLocation>
        <location evidence="1">Membrane</location>
        <topology evidence="1">Multi-pass membrane protein</topology>
    </subcellularLocation>
</comment>
<feature type="transmembrane region" description="Helical" evidence="6">
    <location>
        <begin position="177"/>
        <end position="197"/>
    </location>
</feature>
<feature type="transmembrane region" description="Helical" evidence="6">
    <location>
        <begin position="264"/>
        <end position="281"/>
    </location>
</feature>
<evidence type="ECO:0000256" key="2">
    <source>
        <dbReference type="ARBA" id="ARBA00007362"/>
    </source>
</evidence>
<feature type="domain" description="EamA" evidence="7">
    <location>
        <begin position="149"/>
        <end position="281"/>
    </location>
</feature>
<reference evidence="8" key="1">
    <citation type="submission" date="2020-02" db="EMBL/GenBank/DDBJ databases">
        <authorList>
            <person name="Chen W.-M."/>
        </authorList>
    </citation>
    <scope>NUCLEOTIDE SEQUENCE</scope>
    <source>
        <strain evidence="8">NBD-18</strain>
    </source>
</reference>
<feature type="domain" description="EamA" evidence="7">
    <location>
        <begin position="10"/>
        <end position="135"/>
    </location>
</feature>
<evidence type="ECO:0000256" key="1">
    <source>
        <dbReference type="ARBA" id="ARBA00004141"/>
    </source>
</evidence>
<evidence type="ECO:0000256" key="3">
    <source>
        <dbReference type="ARBA" id="ARBA00022692"/>
    </source>
</evidence>
<feature type="transmembrane region" description="Helical" evidence="6">
    <location>
        <begin position="145"/>
        <end position="165"/>
    </location>
</feature>
<feature type="transmembrane region" description="Helical" evidence="6">
    <location>
        <begin position="121"/>
        <end position="139"/>
    </location>
</feature>
<gene>
    <name evidence="8" type="ORF">G3I67_08995</name>
</gene>
<evidence type="ECO:0000256" key="6">
    <source>
        <dbReference type="SAM" id="Phobius"/>
    </source>
</evidence>
<comment type="similarity">
    <text evidence="2">Belongs to the EamA transporter family.</text>
</comment>
<dbReference type="RefSeq" id="WP_163654461.1">
    <property type="nucleotide sequence ID" value="NZ_JAAGRN010000005.1"/>
</dbReference>
<dbReference type="Pfam" id="PF00892">
    <property type="entry name" value="EamA"/>
    <property type="match status" value="2"/>
</dbReference>
<dbReference type="InterPro" id="IPR000620">
    <property type="entry name" value="EamA_dom"/>
</dbReference>
<feature type="transmembrane region" description="Helical" evidence="6">
    <location>
        <begin position="32"/>
        <end position="53"/>
    </location>
</feature>
<organism evidence="8">
    <name type="scientific">Sheuella amnicola</name>
    <dbReference type="NCBI Taxonomy" id="2707330"/>
    <lineage>
        <taxon>Bacteria</taxon>
        <taxon>Pseudomonadati</taxon>
        <taxon>Pseudomonadota</taxon>
        <taxon>Betaproteobacteria</taxon>
        <taxon>Burkholderiales</taxon>
        <taxon>Alcaligenaceae</taxon>
        <taxon>Sheuella</taxon>
    </lineage>
</organism>
<evidence type="ECO:0000256" key="5">
    <source>
        <dbReference type="ARBA" id="ARBA00023136"/>
    </source>
</evidence>
<dbReference type="InterPro" id="IPR037185">
    <property type="entry name" value="EmrE-like"/>
</dbReference>